<dbReference type="PRINTS" id="PR00775">
    <property type="entry name" value="HEATSHOCK90"/>
</dbReference>
<dbReference type="OrthoDB" id="28737at2759"/>
<reference evidence="8" key="1">
    <citation type="journal article" date="2007" name="Nature">
        <title>The grapevine genome sequence suggests ancestral hexaploidization in major angiosperm phyla.</title>
        <authorList>
            <consortium name="The French-Italian Public Consortium for Grapevine Genome Characterization."/>
            <person name="Jaillon O."/>
            <person name="Aury J.-M."/>
            <person name="Noel B."/>
            <person name="Policriti A."/>
            <person name="Clepet C."/>
            <person name="Casagrande A."/>
            <person name="Choisne N."/>
            <person name="Aubourg S."/>
            <person name="Vitulo N."/>
            <person name="Jubin C."/>
            <person name="Vezzi A."/>
            <person name="Legeai F."/>
            <person name="Hugueney P."/>
            <person name="Dasilva C."/>
            <person name="Horner D."/>
            <person name="Mica E."/>
            <person name="Jublot D."/>
            <person name="Poulain J."/>
            <person name="Bruyere C."/>
            <person name="Billault A."/>
            <person name="Segurens B."/>
            <person name="Gouyvenoux M."/>
            <person name="Ugarte E."/>
            <person name="Cattonaro F."/>
            <person name="Anthouard V."/>
            <person name="Vico V."/>
            <person name="Del Fabbro C."/>
            <person name="Alaux M."/>
            <person name="Di Gaspero G."/>
            <person name="Dumas V."/>
            <person name="Felice N."/>
            <person name="Paillard S."/>
            <person name="Juman I."/>
            <person name="Moroldo M."/>
            <person name="Scalabrin S."/>
            <person name="Canaguier A."/>
            <person name="Le Clainche I."/>
            <person name="Malacrida G."/>
            <person name="Durand E."/>
            <person name="Pesole G."/>
            <person name="Laucou V."/>
            <person name="Chatelet P."/>
            <person name="Merdinoglu D."/>
            <person name="Delledonne M."/>
            <person name="Pezzotti M."/>
            <person name="Lecharny A."/>
            <person name="Scarpelli C."/>
            <person name="Artiguenave F."/>
            <person name="Pe M.E."/>
            <person name="Valle G."/>
            <person name="Morgante M."/>
            <person name="Caboche M."/>
            <person name="Adam-Blondon A.-F."/>
            <person name="Weissenbach J."/>
            <person name="Quetier F."/>
            <person name="Wincker P."/>
        </authorList>
    </citation>
    <scope>NUCLEOTIDE SEQUENCE [LARGE SCALE GENOMIC DNA]</scope>
    <source>
        <strain evidence="8">cv. Pinot noir / PN40024</strain>
    </source>
</reference>
<dbReference type="PaxDb" id="29760-VIT_05s0094g00110.t01"/>
<dbReference type="GO" id="GO:0000082">
    <property type="term" value="P:G1/S transition of mitotic cell cycle"/>
    <property type="evidence" value="ECO:0000318"/>
    <property type="project" value="GO_Central"/>
</dbReference>
<dbReference type="Pfam" id="PF00134">
    <property type="entry name" value="Cyclin_N"/>
    <property type="match status" value="1"/>
</dbReference>
<dbReference type="Gene3D" id="1.10.472.10">
    <property type="entry name" value="Cyclin-like"/>
    <property type="match status" value="1"/>
</dbReference>
<keyword evidence="3" id="KW-0067">ATP-binding</keyword>
<proteinExistence type="inferred from homology"/>
<evidence type="ECO:0000256" key="5">
    <source>
        <dbReference type="RuleBase" id="RU000383"/>
    </source>
</evidence>
<dbReference type="InterPro" id="IPR006671">
    <property type="entry name" value="Cyclin_N"/>
</dbReference>
<dbReference type="eggNOG" id="KOG0020">
    <property type="taxonomic scope" value="Eukaryota"/>
</dbReference>
<dbReference type="Gene3D" id="3.30.565.10">
    <property type="entry name" value="Histidine kinase-like ATPase, C-terminal domain"/>
    <property type="match status" value="1"/>
</dbReference>
<dbReference type="HOGENOM" id="CLU_1039826_0_0_1"/>
<dbReference type="GO" id="GO:0005524">
    <property type="term" value="F:ATP binding"/>
    <property type="evidence" value="ECO:0007669"/>
    <property type="project" value="UniProtKB-KW"/>
</dbReference>
<name>F6HB04_VITVI</name>
<evidence type="ECO:0000256" key="3">
    <source>
        <dbReference type="ARBA" id="ARBA00022840"/>
    </source>
</evidence>
<dbReference type="InterPro" id="IPR036890">
    <property type="entry name" value="HATPase_C_sf"/>
</dbReference>
<dbReference type="GO" id="GO:0000307">
    <property type="term" value="C:cyclin-dependent protein kinase holoenzyme complex"/>
    <property type="evidence" value="ECO:0000318"/>
    <property type="project" value="GO_Central"/>
</dbReference>
<dbReference type="GO" id="GO:0051082">
    <property type="term" value="F:unfolded protein binding"/>
    <property type="evidence" value="ECO:0007669"/>
    <property type="project" value="InterPro"/>
</dbReference>
<evidence type="ECO:0000313" key="8">
    <source>
        <dbReference type="Proteomes" id="UP000009183"/>
    </source>
</evidence>
<dbReference type="FunFam" id="1.10.472.10:FF:000057">
    <property type="entry name" value="Cyclin N-terminal domain containing 2"/>
    <property type="match status" value="1"/>
</dbReference>
<evidence type="ECO:0000256" key="1">
    <source>
        <dbReference type="ARBA" id="ARBA00008239"/>
    </source>
</evidence>
<dbReference type="AlphaFoldDB" id="F6HB04"/>
<dbReference type="Proteomes" id="UP000009183">
    <property type="component" value="Chromosome 5"/>
</dbReference>
<dbReference type="InterPro" id="IPR013763">
    <property type="entry name" value="Cyclin-like_dom"/>
</dbReference>
<dbReference type="eggNOG" id="KOG0656">
    <property type="taxonomic scope" value="Eukaryota"/>
</dbReference>
<dbReference type="GO" id="GO:0005737">
    <property type="term" value="C:cytoplasm"/>
    <property type="evidence" value="ECO:0000318"/>
    <property type="project" value="GO_Central"/>
</dbReference>
<dbReference type="GO" id="GO:0016887">
    <property type="term" value="F:ATP hydrolysis activity"/>
    <property type="evidence" value="ECO:0007669"/>
    <property type="project" value="InterPro"/>
</dbReference>
<evidence type="ECO:0000256" key="2">
    <source>
        <dbReference type="ARBA" id="ARBA00022741"/>
    </source>
</evidence>
<dbReference type="SUPFAM" id="SSF55874">
    <property type="entry name" value="ATPase domain of HSP90 chaperone/DNA topoisomerase II/histidine kinase"/>
    <property type="match status" value="1"/>
</dbReference>
<dbReference type="GO" id="GO:0140662">
    <property type="term" value="F:ATP-dependent protein folding chaperone"/>
    <property type="evidence" value="ECO:0007669"/>
    <property type="project" value="InterPro"/>
</dbReference>
<comment type="similarity">
    <text evidence="1">Belongs to the heat shock protein 90 family.</text>
</comment>
<dbReference type="SUPFAM" id="SSF47954">
    <property type="entry name" value="Cyclin-like"/>
    <property type="match status" value="1"/>
</dbReference>
<accession>F6HB04</accession>
<keyword evidence="4" id="KW-0143">Chaperone</keyword>
<organism evidence="7 8">
    <name type="scientific">Vitis vinifera</name>
    <name type="common">Grape</name>
    <dbReference type="NCBI Taxonomy" id="29760"/>
    <lineage>
        <taxon>Eukaryota</taxon>
        <taxon>Viridiplantae</taxon>
        <taxon>Streptophyta</taxon>
        <taxon>Embryophyta</taxon>
        <taxon>Tracheophyta</taxon>
        <taxon>Spermatophyta</taxon>
        <taxon>Magnoliopsida</taxon>
        <taxon>eudicotyledons</taxon>
        <taxon>Gunneridae</taxon>
        <taxon>Pentapetalae</taxon>
        <taxon>rosids</taxon>
        <taxon>Vitales</taxon>
        <taxon>Vitaceae</taxon>
        <taxon>Viteae</taxon>
        <taxon>Vitis</taxon>
    </lineage>
</organism>
<sequence>MKNCRQLDKKIKQAHHCYSSIISYGFLTVASTKAVEWMLKVNAHYGLSALTVVLAVNYVDRFLSSSCFQRDRSWMSQLAAATCLSLAAKVDETDVPLLLDLQVGKAARASTSSQSLSNGPHLLSQQRSFPGDMGIADDLGFFNYLHEEFVEVSAAGIDENVIGQFGIGFYLAYLVFEKVIVTIKHNDDKQYVQESKAGGAFAVSEDVWNEPLGRETEIRFAFQRKSWEYLEKAKLKEWMSGGVNSPVRAFKSVGGQPILIDSLKGSHM</sequence>
<dbReference type="STRING" id="29760.F6HB04"/>
<dbReference type="EMBL" id="FN595507">
    <property type="protein sequence ID" value="CCB49357.1"/>
    <property type="molecule type" value="Genomic_DNA"/>
</dbReference>
<keyword evidence="5" id="KW-0195">Cyclin</keyword>
<keyword evidence="8" id="KW-1185">Reference proteome</keyword>
<dbReference type="InterPro" id="IPR020575">
    <property type="entry name" value="Hsp90_N"/>
</dbReference>
<comment type="similarity">
    <text evidence="5">Belongs to the cyclin family.</text>
</comment>
<dbReference type="PANTHER" id="PTHR11528">
    <property type="entry name" value="HEAT SHOCK PROTEIN 90 FAMILY MEMBER"/>
    <property type="match status" value="1"/>
</dbReference>
<keyword evidence="2" id="KW-0547">Nucleotide-binding</keyword>
<dbReference type="InParanoid" id="F6HB04"/>
<feature type="domain" description="Cyclin-like" evidence="6">
    <location>
        <begin position="36"/>
        <end position="158"/>
    </location>
</feature>
<dbReference type="GO" id="GO:0016538">
    <property type="term" value="F:cyclin-dependent protein serine/threonine kinase regulator activity"/>
    <property type="evidence" value="ECO:0000318"/>
    <property type="project" value="GO_Central"/>
</dbReference>
<dbReference type="SMART" id="SM00385">
    <property type="entry name" value="CYCLIN"/>
    <property type="match status" value="1"/>
</dbReference>
<dbReference type="InterPro" id="IPR036915">
    <property type="entry name" value="Cyclin-like_sf"/>
</dbReference>
<dbReference type="InterPro" id="IPR001404">
    <property type="entry name" value="Hsp90_fam"/>
</dbReference>
<evidence type="ECO:0000256" key="4">
    <source>
        <dbReference type="ARBA" id="ARBA00023186"/>
    </source>
</evidence>
<evidence type="ECO:0000313" key="7">
    <source>
        <dbReference type="EMBL" id="CCB49357.1"/>
    </source>
</evidence>
<dbReference type="GO" id="GO:0005634">
    <property type="term" value="C:nucleus"/>
    <property type="evidence" value="ECO:0000318"/>
    <property type="project" value="GO_Central"/>
</dbReference>
<evidence type="ECO:0000259" key="6">
    <source>
        <dbReference type="SMART" id="SM00385"/>
    </source>
</evidence>
<protein>
    <recommendedName>
        <fullName evidence="6">Cyclin-like domain-containing protein</fullName>
    </recommendedName>
</protein>
<gene>
    <name evidence="7" type="ordered locus">VIT_05s0094g00110</name>
</gene>